<gene>
    <name evidence="6" type="ORF">O6P43_027488</name>
</gene>
<evidence type="ECO:0000259" key="5">
    <source>
        <dbReference type="PROSITE" id="PS51795"/>
    </source>
</evidence>
<organism evidence="6 7">
    <name type="scientific">Quillaja saponaria</name>
    <name type="common">Soap bark tree</name>
    <dbReference type="NCBI Taxonomy" id="32244"/>
    <lineage>
        <taxon>Eukaryota</taxon>
        <taxon>Viridiplantae</taxon>
        <taxon>Streptophyta</taxon>
        <taxon>Embryophyta</taxon>
        <taxon>Tracheophyta</taxon>
        <taxon>Spermatophyta</taxon>
        <taxon>Magnoliopsida</taxon>
        <taxon>eudicotyledons</taxon>
        <taxon>Gunneridae</taxon>
        <taxon>Pentapetalae</taxon>
        <taxon>rosids</taxon>
        <taxon>fabids</taxon>
        <taxon>Fabales</taxon>
        <taxon>Quillajaceae</taxon>
        <taxon>Quillaja</taxon>
    </lineage>
</organism>
<sequence length="149" mass="17364">MNKDKKSSHDDRIHVGLRILITHTINSQRKSNVVVKSALRSEQQNNSLQSSCFLKTCNLCKKKFNPDKDIYMYRGDQGFCSVKCRKRQIGLDEIRELETSKKHMVASYRHYCFNDAGNETRQILEELRLQPHKSKPISCNNQNHWAIVA</sequence>
<dbReference type="PANTHER" id="PTHR47847:SF2">
    <property type="entry name" value="FCS-LIKE ZINC FINGER 17-RELATED"/>
    <property type="match status" value="1"/>
</dbReference>
<evidence type="ECO:0000256" key="2">
    <source>
        <dbReference type="ARBA" id="ARBA00022723"/>
    </source>
</evidence>
<dbReference type="Proteomes" id="UP001163823">
    <property type="component" value="Chromosome 11"/>
</dbReference>
<reference evidence="6" key="1">
    <citation type="journal article" date="2023" name="Science">
        <title>Elucidation of the pathway for biosynthesis of saponin adjuvants from the soapbark tree.</title>
        <authorList>
            <person name="Reed J."/>
            <person name="Orme A."/>
            <person name="El-Demerdash A."/>
            <person name="Owen C."/>
            <person name="Martin L.B.B."/>
            <person name="Misra R.C."/>
            <person name="Kikuchi S."/>
            <person name="Rejzek M."/>
            <person name="Martin A.C."/>
            <person name="Harkess A."/>
            <person name="Leebens-Mack J."/>
            <person name="Louveau T."/>
            <person name="Stephenson M.J."/>
            <person name="Osbourn A."/>
        </authorList>
    </citation>
    <scope>NUCLEOTIDE SEQUENCE</scope>
    <source>
        <strain evidence="6">S10</strain>
    </source>
</reference>
<keyword evidence="3" id="KW-0863">Zinc-finger</keyword>
<name>A0AAD7L4V8_QUISA</name>
<proteinExistence type="inferred from homology"/>
<dbReference type="Pfam" id="PF04570">
    <property type="entry name" value="zf-FLZ"/>
    <property type="match status" value="1"/>
</dbReference>
<evidence type="ECO:0000313" key="7">
    <source>
        <dbReference type="Proteomes" id="UP001163823"/>
    </source>
</evidence>
<keyword evidence="7" id="KW-1185">Reference proteome</keyword>
<dbReference type="EMBL" id="JARAOO010000011">
    <property type="protein sequence ID" value="KAJ7951442.1"/>
    <property type="molecule type" value="Genomic_DNA"/>
</dbReference>
<dbReference type="PANTHER" id="PTHR47847">
    <property type="entry name" value="FCS-LIKE ZINC FINGER 17"/>
    <property type="match status" value="1"/>
</dbReference>
<evidence type="ECO:0000256" key="3">
    <source>
        <dbReference type="ARBA" id="ARBA00022771"/>
    </source>
</evidence>
<dbReference type="KEGG" id="qsa:O6P43_027488"/>
<dbReference type="AlphaFoldDB" id="A0AAD7L4V8"/>
<protein>
    <recommendedName>
        <fullName evidence="5">FLZ-type domain-containing protein</fullName>
    </recommendedName>
</protein>
<keyword evidence="3" id="KW-0862">Zinc</keyword>
<evidence type="ECO:0000313" key="6">
    <source>
        <dbReference type="EMBL" id="KAJ7951442.1"/>
    </source>
</evidence>
<dbReference type="InterPro" id="IPR044181">
    <property type="entry name" value="FLZ17/18"/>
</dbReference>
<dbReference type="GO" id="GO:0008270">
    <property type="term" value="F:zinc ion binding"/>
    <property type="evidence" value="ECO:0007669"/>
    <property type="project" value="UniProtKB-KW"/>
</dbReference>
<comment type="similarity">
    <text evidence="1">Belongs to the FLZ family.</text>
</comment>
<dbReference type="PROSITE" id="PS51795">
    <property type="entry name" value="ZF_FLZ"/>
    <property type="match status" value="1"/>
</dbReference>
<evidence type="ECO:0000256" key="1">
    <source>
        <dbReference type="ARBA" id="ARBA00009374"/>
    </source>
</evidence>
<accession>A0AAD7L4V8</accession>
<evidence type="ECO:0000256" key="4">
    <source>
        <dbReference type="PROSITE-ProRule" id="PRU01131"/>
    </source>
</evidence>
<feature type="zinc finger region" description="FLZ-type" evidence="4">
    <location>
        <begin position="52"/>
        <end position="96"/>
    </location>
</feature>
<feature type="domain" description="FLZ-type" evidence="5">
    <location>
        <begin position="52"/>
        <end position="96"/>
    </location>
</feature>
<comment type="caution">
    <text evidence="6">The sequence shown here is derived from an EMBL/GenBank/DDBJ whole genome shotgun (WGS) entry which is preliminary data.</text>
</comment>
<dbReference type="InterPro" id="IPR007650">
    <property type="entry name" value="Zf-FLZ_dom"/>
</dbReference>
<keyword evidence="2" id="KW-0479">Metal-binding</keyword>